<accession>A0A2P6PYM3</accession>
<protein>
    <submittedName>
        <fullName evidence="2">Putative F-box associated interaction domain-containing protein</fullName>
    </submittedName>
</protein>
<dbReference type="Pfam" id="PF08268">
    <property type="entry name" value="FBA_3"/>
    <property type="match status" value="1"/>
</dbReference>
<evidence type="ECO:0000313" key="3">
    <source>
        <dbReference type="Proteomes" id="UP000238479"/>
    </source>
</evidence>
<organism evidence="2 3">
    <name type="scientific">Rosa chinensis</name>
    <name type="common">China rose</name>
    <dbReference type="NCBI Taxonomy" id="74649"/>
    <lineage>
        <taxon>Eukaryota</taxon>
        <taxon>Viridiplantae</taxon>
        <taxon>Streptophyta</taxon>
        <taxon>Embryophyta</taxon>
        <taxon>Tracheophyta</taxon>
        <taxon>Spermatophyta</taxon>
        <taxon>Magnoliopsida</taxon>
        <taxon>eudicotyledons</taxon>
        <taxon>Gunneridae</taxon>
        <taxon>Pentapetalae</taxon>
        <taxon>rosids</taxon>
        <taxon>fabids</taxon>
        <taxon>Rosales</taxon>
        <taxon>Rosaceae</taxon>
        <taxon>Rosoideae</taxon>
        <taxon>Rosoideae incertae sedis</taxon>
        <taxon>Rosa</taxon>
    </lineage>
</organism>
<comment type="caution">
    <text evidence="2">The sequence shown here is derived from an EMBL/GenBank/DDBJ whole genome shotgun (WGS) entry which is preliminary data.</text>
</comment>
<dbReference type="AlphaFoldDB" id="A0A2P6PYM3"/>
<dbReference type="EMBL" id="PDCK01000044">
    <property type="protein sequence ID" value="PRQ27009.1"/>
    <property type="molecule type" value="Genomic_DNA"/>
</dbReference>
<dbReference type="InterPro" id="IPR013187">
    <property type="entry name" value="F-box-assoc_dom_typ3"/>
</dbReference>
<gene>
    <name evidence="2" type="ORF">RchiOBHm_Chr6g0300741</name>
</gene>
<dbReference type="Gramene" id="PRQ27009">
    <property type="protein sequence ID" value="PRQ27009"/>
    <property type="gene ID" value="RchiOBHm_Chr6g0300741"/>
</dbReference>
<dbReference type="NCBIfam" id="TIGR01640">
    <property type="entry name" value="F_box_assoc_1"/>
    <property type="match status" value="1"/>
</dbReference>
<proteinExistence type="predicted"/>
<reference evidence="2 3" key="1">
    <citation type="journal article" date="2018" name="Nat. Genet.">
        <title>The Rosa genome provides new insights in the design of modern roses.</title>
        <authorList>
            <person name="Bendahmane M."/>
        </authorList>
    </citation>
    <scope>NUCLEOTIDE SEQUENCE [LARGE SCALE GENOMIC DNA]</scope>
    <source>
        <strain evidence="3">cv. Old Blush</strain>
    </source>
</reference>
<feature type="domain" description="F-box associated beta-propeller type 3" evidence="1">
    <location>
        <begin position="4"/>
        <end position="112"/>
    </location>
</feature>
<dbReference type="Proteomes" id="UP000238479">
    <property type="component" value="Chromosome 6"/>
</dbReference>
<evidence type="ECO:0000259" key="1">
    <source>
        <dbReference type="Pfam" id="PF08268"/>
    </source>
</evidence>
<dbReference type="OMA" id="HWIGRTR"/>
<keyword evidence="3" id="KW-1185">Reference proteome</keyword>
<dbReference type="InterPro" id="IPR017451">
    <property type="entry name" value="F-box-assoc_interact_dom"/>
</dbReference>
<dbReference type="PANTHER" id="PTHR31111:SF136">
    <property type="entry name" value="F-BOX ASSOCIATED DOMAIN-CONTAINING PROTEIN"/>
    <property type="match status" value="1"/>
</dbReference>
<name>A0A2P6PYM3_ROSCH</name>
<dbReference type="OrthoDB" id="610337at2759"/>
<dbReference type="PANTHER" id="PTHR31111">
    <property type="entry name" value="BNAA05G37150D PROTEIN-RELATED"/>
    <property type="match status" value="1"/>
</dbReference>
<evidence type="ECO:0000313" key="2">
    <source>
        <dbReference type="EMBL" id="PRQ27009.1"/>
    </source>
</evidence>
<sequence>MSFAQKVMVLTVGSGSWRSIWYPGYHSEQENGIYVNGYLHWIGQCGKGSLVIHSFNLESESYEQLPMPPCCFDPHKAQLNLGVFNGCLSITVRSSYYIRIWVMKNYGVKEYSWTREVDIREILGGLVKRSCDYPTRVLEYTKERQVLVLDNRLQSYSTPNEGFVKNEVDGIENIHDAAYVHIQSFVLLKDLIRGSSIYVQRFRHDKKSGKLVAHNPRG</sequence>